<accession>A0A6B0VH28</accession>
<dbReference type="GO" id="GO:0005516">
    <property type="term" value="F:calmodulin binding"/>
    <property type="evidence" value="ECO:0007669"/>
    <property type="project" value="UniProtKB-KW"/>
</dbReference>
<sequence length="1110" mass="126521">MAVPLFGRSRVNSVSDAVDVDSIKLTNYTDTVQHLDKFYGQVKRQLLNFQSPTTGLFPRLSRDREHGYVRDSIYCAVSIWSLYQAYKRIDDDRGKSYELGQSVVKCMRGILFCWMRQSKDKMEKFKVEQGPQHALHSIFHLKSGMTIIPESDYGHLQIDSVSLYLLYLVQMITSGLQIIYTMDEVNFVQNLVYYVERAYRTPDFGMWERGSKYNNGTPEIHSSSIGMAKSALEAINGCNLFGDKGASWSVIYVDVDAHNRNRSIFETLLPRESSSKNTDTGLLMAVSFPCFATHDDYLYRRTKDKVIRKLHRSSYGIKRFLRDGYGTVLEDRSRKYYTSGETKAFENIESEWPMFFILMILDGIFKGHDEQVQKYKQLLAPRLKRDKYGDTGGLFSVSEPAHESGKCTRGNTDRSKDVLKEWEDYIVPMYFYVPKEFLEAERAEPGSQPRLPSAEGDVDNLFMMGQALHIISKLLLEGLLHITELDPVRRYLPSCNRPRRTDRYSAFQGKAVSAATDLVVQVVLIAESMRLQAMMATYGIQTQTPHEVEPVQIWSPKQLMKVYEFLGVNRKLGLKGRPRRPIGALGTSKLYRICGQTVLCYPLIFEVNDFYLSHDMALLIDDIKNELTFVGKYWRMSGRPTMAIVIREDNMRDSHFKELLDLLAMLKKGHCDGLKVRMGRLQNLISSSCIEHLDFLHLLPHDALPKFEAFQQLEHTNTGYQSLTDVPKAIAYSEPSYDYSSFYSKPNNEIIEALSHVDTLHGQSQLLGILWHRVSPNFTIDGVMLKDRLEKLTRQAGALKHWAVVRHCSSILGKVVDSLSPYITAILVNGKQITVGVFGRDEAVIDKPLTPKEIKSIIYTQCKDHVYHAVLLQEVIVYVGRLVSTTPKLFEGILKIRTGSVIHAMNLYLKFTSDNPPALESLSPSELRKVVYQVFTLRDNADIRMSQHCTRQIEGALCRVPKDFFDRVWDVMTRTPGGIVVGGHHLPQQPTLSELTIYDLNFALQVEMLLSHISLPEYRHVMIELLMVIDVILKRNPEFSFSDKVDLDVLIRDAFSMFKAEKESPGSDPNNVTNFYDSPSSVTSCYLSRGIMTRLLTSGIGISTEECSIS</sequence>
<keyword evidence="6" id="KW-1003">Cell membrane</keyword>
<evidence type="ECO:0000256" key="2">
    <source>
        <dbReference type="ARBA" id="ARBA00007128"/>
    </source>
</evidence>
<comment type="similarity">
    <text evidence="2 6">Belongs to the phosphorylase b kinase regulatory chain family.</text>
</comment>
<dbReference type="GO" id="GO:0005977">
    <property type="term" value="P:glycogen metabolic process"/>
    <property type="evidence" value="ECO:0007669"/>
    <property type="project" value="UniProtKB-UniPathway"/>
</dbReference>
<evidence type="ECO:0000256" key="6">
    <source>
        <dbReference type="RuleBase" id="RU364123"/>
    </source>
</evidence>
<evidence type="ECO:0000256" key="3">
    <source>
        <dbReference type="ARBA" id="ARBA00022600"/>
    </source>
</evidence>
<dbReference type="InterPro" id="IPR008734">
    <property type="entry name" value="PHK_A/B_su"/>
</dbReference>
<keyword evidence="6" id="KW-0472">Membrane</keyword>
<name>A0A6B0VH28_IXORI</name>
<comment type="function">
    <text evidence="6">Phosphorylase b kinase catalyzes the phosphorylation of serine in certain substrates, including troponin I.</text>
</comment>
<keyword evidence="4 6" id="KW-0112">Calmodulin-binding</keyword>
<dbReference type="Pfam" id="PF19292">
    <property type="entry name" value="KPBB_C"/>
    <property type="match status" value="1"/>
</dbReference>
<dbReference type="Gene3D" id="1.50.10.10">
    <property type="match status" value="1"/>
</dbReference>
<keyword evidence="6" id="KW-0449">Lipoprotein</keyword>
<feature type="domain" description="Phosphorylase b kinase regulatory subunit alpha/beta C-terminal" evidence="8">
    <location>
        <begin position="929"/>
        <end position="1058"/>
    </location>
</feature>
<keyword evidence="9" id="KW-0418">Kinase</keyword>
<dbReference type="PANTHER" id="PTHR10749:SF8">
    <property type="entry name" value="PHOSPHORYLASE B KINASE REGULATORY SUBUNIT BETA"/>
    <property type="match status" value="1"/>
</dbReference>
<comment type="subcellular location">
    <subcellularLocation>
        <location evidence="6">Cell membrane</location>
        <topology evidence="6">Lipid-anchor</topology>
        <orientation evidence="6">Cytoplasmic side</orientation>
    </subcellularLocation>
</comment>
<feature type="domain" description="GH15-like" evidence="7">
    <location>
        <begin position="34"/>
        <end position="899"/>
    </location>
</feature>
<dbReference type="AlphaFoldDB" id="A0A6B0VH28"/>
<reference evidence="9" key="1">
    <citation type="submission" date="2019-12" db="EMBL/GenBank/DDBJ databases">
        <title>An insight into the sialome of adult female Ixodes ricinus ticks feeding for 6 days.</title>
        <authorList>
            <person name="Perner J."/>
            <person name="Ribeiro J.M.C."/>
        </authorList>
    </citation>
    <scope>NUCLEOTIDE SEQUENCE</scope>
    <source>
        <strain evidence="9">Semi-engorged</strain>
        <tissue evidence="9">Salivary glands</tissue>
    </source>
</reference>
<keyword evidence="5 6" id="KW-0119">Carbohydrate metabolism</keyword>
<comment type="pathway">
    <text evidence="1 6">Glycan biosynthesis; glycogen metabolism.</text>
</comment>
<evidence type="ECO:0000256" key="1">
    <source>
        <dbReference type="ARBA" id="ARBA00005131"/>
    </source>
</evidence>
<dbReference type="InterPro" id="IPR045583">
    <property type="entry name" value="KPBA/B_C"/>
</dbReference>
<dbReference type="GO" id="GO:0005964">
    <property type="term" value="C:phosphorylase kinase complex"/>
    <property type="evidence" value="ECO:0007669"/>
    <property type="project" value="TreeGrafter"/>
</dbReference>
<evidence type="ECO:0000313" key="9">
    <source>
        <dbReference type="EMBL" id="MXV00906.1"/>
    </source>
</evidence>
<keyword evidence="3 6" id="KW-0321">Glycogen metabolism</keyword>
<evidence type="ECO:0000259" key="7">
    <source>
        <dbReference type="Pfam" id="PF00723"/>
    </source>
</evidence>
<dbReference type="InterPro" id="IPR008928">
    <property type="entry name" value="6-hairpin_glycosidase_sf"/>
</dbReference>
<evidence type="ECO:0000256" key="5">
    <source>
        <dbReference type="ARBA" id="ARBA00023277"/>
    </source>
</evidence>
<evidence type="ECO:0000259" key="8">
    <source>
        <dbReference type="Pfam" id="PF19292"/>
    </source>
</evidence>
<protein>
    <recommendedName>
        <fullName evidence="6">Phosphorylase b kinase regulatory subunit</fullName>
    </recommendedName>
</protein>
<evidence type="ECO:0000256" key="4">
    <source>
        <dbReference type="ARBA" id="ARBA00022860"/>
    </source>
</evidence>
<dbReference type="EMBL" id="GIFC01018822">
    <property type="protein sequence ID" value="MXV00906.1"/>
    <property type="molecule type" value="Transcribed_RNA"/>
</dbReference>
<dbReference type="InterPro" id="IPR012341">
    <property type="entry name" value="6hp_glycosidase-like_sf"/>
</dbReference>
<dbReference type="UniPathway" id="UPA00163"/>
<dbReference type="GO" id="GO:0005886">
    <property type="term" value="C:plasma membrane"/>
    <property type="evidence" value="ECO:0007669"/>
    <property type="project" value="UniProtKB-SubCell"/>
</dbReference>
<dbReference type="PANTHER" id="PTHR10749">
    <property type="entry name" value="PHOSPHORYLASE B KINASE REGULATORY SUBUNIT"/>
    <property type="match status" value="1"/>
</dbReference>
<proteinExistence type="inferred from homology"/>
<organism evidence="9">
    <name type="scientific">Ixodes ricinus</name>
    <name type="common">Common tick</name>
    <name type="synonym">Acarus ricinus</name>
    <dbReference type="NCBI Taxonomy" id="34613"/>
    <lineage>
        <taxon>Eukaryota</taxon>
        <taxon>Metazoa</taxon>
        <taxon>Ecdysozoa</taxon>
        <taxon>Arthropoda</taxon>
        <taxon>Chelicerata</taxon>
        <taxon>Arachnida</taxon>
        <taxon>Acari</taxon>
        <taxon>Parasitiformes</taxon>
        <taxon>Ixodida</taxon>
        <taxon>Ixodoidea</taxon>
        <taxon>Ixodidae</taxon>
        <taxon>Ixodinae</taxon>
        <taxon>Ixodes</taxon>
    </lineage>
</organism>
<keyword evidence="9" id="KW-0808">Transferase</keyword>
<dbReference type="InterPro" id="IPR011613">
    <property type="entry name" value="GH15-like"/>
</dbReference>
<dbReference type="Pfam" id="PF00723">
    <property type="entry name" value="Glyco_hydro_15"/>
    <property type="match status" value="1"/>
</dbReference>
<keyword evidence="6" id="KW-0636">Prenylation</keyword>
<dbReference type="GO" id="GO:0016301">
    <property type="term" value="F:kinase activity"/>
    <property type="evidence" value="ECO:0007669"/>
    <property type="project" value="UniProtKB-KW"/>
</dbReference>
<dbReference type="SUPFAM" id="SSF48208">
    <property type="entry name" value="Six-hairpin glycosidases"/>
    <property type="match status" value="1"/>
</dbReference>